<reference evidence="1" key="1">
    <citation type="journal article" date="2023" name="PLoS Negl. Trop. Dis.">
        <title>A genome sequence for Biomphalaria pfeifferi, the major vector snail for the human-infecting parasite Schistosoma mansoni.</title>
        <authorList>
            <person name="Bu L."/>
            <person name="Lu L."/>
            <person name="Laidemitt M.R."/>
            <person name="Zhang S.M."/>
            <person name="Mutuku M."/>
            <person name="Mkoji G."/>
            <person name="Steinauer M."/>
            <person name="Loker E.S."/>
        </authorList>
    </citation>
    <scope>NUCLEOTIDE SEQUENCE</scope>
    <source>
        <strain evidence="1">KasaAsao</strain>
    </source>
</reference>
<name>A0AAD8F655_BIOPF</name>
<keyword evidence="2" id="KW-1185">Reference proteome</keyword>
<reference evidence="1" key="2">
    <citation type="submission" date="2023-04" db="EMBL/GenBank/DDBJ databases">
        <authorList>
            <person name="Bu L."/>
            <person name="Lu L."/>
            <person name="Laidemitt M.R."/>
            <person name="Zhang S.M."/>
            <person name="Mutuku M."/>
            <person name="Mkoji G."/>
            <person name="Steinauer M."/>
            <person name="Loker E.S."/>
        </authorList>
    </citation>
    <scope>NUCLEOTIDE SEQUENCE</scope>
    <source>
        <strain evidence="1">KasaAsao</strain>
        <tissue evidence="1">Whole Snail</tissue>
    </source>
</reference>
<sequence>SYSVWETSSLQPTHGKFRSILLGHSLCQEAMCDEGFVSPTWKLTRCSMGKADVISEMYYGGR</sequence>
<dbReference type="Proteomes" id="UP001233172">
    <property type="component" value="Unassembled WGS sequence"/>
</dbReference>
<dbReference type="AlphaFoldDB" id="A0AAD8F655"/>
<feature type="non-terminal residue" evidence="1">
    <location>
        <position position="1"/>
    </location>
</feature>
<evidence type="ECO:0000313" key="1">
    <source>
        <dbReference type="EMBL" id="KAK0052775.1"/>
    </source>
</evidence>
<gene>
    <name evidence="1" type="ORF">Bpfe_017891</name>
</gene>
<accession>A0AAD8F655</accession>
<protein>
    <submittedName>
        <fullName evidence="1">Uncharacterized protein</fullName>
    </submittedName>
</protein>
<organism evidence="1 2">
    <name type="scientific">Biomphalaria pfeifferi</name>
    <name type="common">Bloodfluke planorb</name>
    <name type="synonym">Freshwater snail</name>
    <dbReference type="NCBI Taxonomy" id="112525"/>
    <lineage>
        <taxon>Eukaryota</taxon>
        <taxon>Metazoa</taxon>
        <taxon>Spiralia</taxon>
        <taxon>Lophotrochozoa</taxon>
        <taxon>Mollusca</taxon>
        <taxon>Gastropoda</taxon>
        <taxon>Heterobranchia</taxon>
        <taxon>Euthyneura</taxon>
        <taxon>Panpulmonata</taxon>
        <taxon>Hygrophila</taxon>
        <taxon>Lymnaeoidea</taxon>
        <taxon>Planorbidae</taxon>
        <taxon>Biomphalaria</taxon>
    </lineage>
</organism>
<proteinExistence type="predicted"/>
<dbReference type="EMBL" id="JASAOG010000092">
    <property type="protein sequence ID" value="KAK0052775.1"/>
    <property type="molecule type" value="Genomic_DNA"/>
</dbReference>
<comment type="caution">
    <text evidence="1">The sequence shown here is derived from an EMBL/GenBank/DDBJ whole genome shotgun (WGS) entry which is preliminary data.</text>
</comment>
<evidence type="ECO:0000313" key="2">
    <source>
        <dbReference type="Proteomes" id="UP001233172"/>
    </source>
</evidence>